<proteinExistence type="inferred from homology"/>
<evidence type="ECO:0000256" key="4">
    <source>
        <dbReference type="ARBA" id="ARBA00022741"/>
    </source>
</evidence>
<keyword evidence="4" id="KW-0547">Nucleotide-binding</keyword>
<dbReference type="EMBL" id="JACGWN010000001">
    <property type="protein sequence ID" value="KAL0464116.1"/>
    <property type="molecule type" value="Genomic_DNA"/>
</dbReference>
<dbReference type="Pfam" id="PF00931">
    <property type="entry name" value="NB-ARC"/>
    <property type="match status" value="1"/>
</dbReference>
<feature type="domain" description="NB-ARC" evidence="7">
    <location>
        <begin position="162"/>
        <end position="225"/>
    </location>
</feature>
<evidence type="ECO:0000256" key="1">
    <source>
        <dbReference type="ARBA" id="ARBA00008894"/>
    </source>
</evidence>
<keyword evidence="6" id="KW-0067">ATP-binding</keyword>
<evidence type="ECO:0000256" key="2">
    <source>
        <dbReference type="ARBA" id="ARBA00022614"/>
    </source>
</evidence>
<dbReference type="AlphaFoldDB" id="A0AAW2YEN2"/>
<dbReference type="InterPro" id="IPR038005">
    <property type="entry name" value="RX-like_CC"/>
</dbReference>
<accession>A0AAW2YEN2</accession>
<evidence type="ECO:0000256" key="5">
    <source>
        <dbReference type="ARBA" id="ARBA00022821"/>
    </source>
</evidence>
<dbReference type="PANTHER" id="PTHR19338:SF60">
    <property type="entry name" value="NB-ARC DOMAIN-CONTAINING PROTEIN"/>
    <property type="match status" value="1"/>
</dbReference>
<evidence type="ECO:0000256" key="6">
    <source>
        <dbReference type="ARBA" id="ARBA00022840"/>
    </source>
</evidence>
<keyword evidence="3" id="KW-0677">Repeat</keyword>
<keyword evidence="2" id="KW-0433">Leucine-rich repeat</keyword>
<dbReference type="GO" id="GO:0043531">
    <property type="term" value="F:ADP binding"/>
    <property type="evidence" value="ECO:0007669"/>
    <property type="project" value="InterPro"/>
</dbReference>
<evidence type="ECO:0000256" key="3">
    <source>
        <dbReference type="ARBA" id="ARBA00022737"/>
    </source>
</evidence>
<name>A0AAW2YEN2_9LAMI</name>
<dbReference type="Gene3D" id="3.40.50.300">
    <property type="entry name" value="P-loop containing nucleotide triphosphate hydrolases"/>
    <property type="match status" value="1"/>
</dbReference>
<comment type="caution">
    <text evidence="8">The sequence shown here is derived from an EMBL/GenBank/DDBJ whole genome shotgun (WGS) entry which is preliminary data.</text>
</comment>
<evidence type="ECO:0000313" key="8">
    <source>
        <dbReference type="EMBL" id="KAL0464116.1"/>
    </source>
</evidence>
<dbReference type="InterPro" id="IPR002182">
    <property type="entry name" value="NB-ARC"/>
</dbReference>
<comment type="similarity">
    <text evidence="1">Belongs to the disease resistance NB-LRR family.</text>
</comment>
<evidence type="ECO:0000259" key="7">
    <source>
        <dbReference type="Pfam" id="PF00931"/>
    </source>
</evidence>
<reference evidence="8" key="1">
    <citation type="submission" date="2020-06" db="EMBL/GenBank/DDBJ databases">
        <authorList>
            <person name="Li T."/>
            <person name="Hu X."/>
            <person name="Zhang T."/>
            <person name="Song X."/>
            <person name="Zhang H."/>
            <person name="Dai N."/>
            <person name="Sheng W."/>
            <person name="Hou X."/>
            <person name="Wei L."/>
        </authorList>
    </citation>
    <scope>NUCLEOTIDE SEQUENCE</scope>
    <source>
        <strain evidence="8">KEN1</strain>
        <tissue evidence="8">Leaf</tissue>
    </source>
</reference>
<dbReference type="SUPFAM" id="SSF52540">
    <property type="entry name" value="P-loop containing nucleoside triphosphate hydrolases"/>
    <property type="match status" value="1"/>
</dbReference>
<organism evidence="8">
    <name type="scientific">Sesamum latifolium</name>
    <dbReference type="NCBI Taxonomy" id="2727402"/>
    <lineage>
        <taxon>Eukaryota</taxon>
        <taxon>Viridiplantae</taxon>
        <taxon>Streptophyta</taxon>
        <taxon>Embryophyta</taxon>
        <taxon>Tracheophyta</taxon>
        <taxon>Spermatophyta</taxon>
        <taxon>Magnoliopsida</taxon>
        <taxon>eudicotyledons</taxon>
        <taxon>Gunneridae</taxon>
        <taxon>Pentapetalae</taxon>
        <taxon>asterids</taxon>
        <taxon>lamiids</taxon>
        <taxon>Lamiales</taxon>
        <taxon>Pedaliaceae</taxon>
        <taxon>Sesamum</taxon>
    </lineage>
</organism>
<dbReference type="Gene3D" id="1.20.5.4130">
    <property type="match status" value="1"/>
</dbReference>
<dbReference type="CDD" id="cd14798">
    <property type="entry name" value="RX-CC_like"/>
    <property type="match status" value="1"/>
</dbReference>
<reference evidence="8" key="2">
    <citation type="journal article" date="2024" name="Plant">
        <title>Genomic evolution and insights into agronomic trait innovations of Sesamum species.</title>
        <authorList>
            <person name="Miao H."/>
            <person name="Wang L."/>
            <person name="Qu L."/>
            <person name="Liu H."/>
            <person name="Sun Y."/>
            <person name="Le M."/>
            <person name="Wang Q."/>
            <person name="Wei S."/>
            <person name="Zheng Y."/>
            <person name="Lin W."/>
            <person name="Duan Y."/>
            <person name="Cao H."/>
            <person name="Xiong S."/>
            <person name="Wang X."/>
            <person name="Wei L."/>
            <person name="Li C."/>
            <person name="Ma Q."/>
            <person name="Ju M."/>
            <person name="Zhao R."/>
            <person name="Li G."/>
            <person name="Mu C."/>
            <person name="Tian Q."/>
            <person name="Mei H."/>
            <person name="Zhang T."/>
            <person name="Gao T."/>
            <person name="Zhang H."/>
        </authorList>
    </citation>
    <scope>NUCLEOTIDE SEQUENCE</scope>
    <source>
        <strain evidence="8">KEN1</strain>
    </source>
</reference>
<dbReference type="GO" id="GO:0005524">
    <property type="term" value="F:ATP binding"/>
    <property type="evidence" value="ECO:0007669"/>
    <property type="project" value="UniProtKB-KW"/>
</dbReference>
<sequence length="229" mass="25718">MAYAAVVSLAQTLEHINHHHQYCSMPLICEEQLFESLLEKLTFLQAFLEDNAKTGGETVEGLEERIRDSVYRAEDIIESHVSDQISSEHERYMDLELQNSEKKEVDLQMVMEEIDSIVEQVMGIQNSCRVEDVQCSCTSALPSSGGAPNDGKKMVGFDEQLLELKARLCGESSKLQITSIVGMGGIGKTTLATNLFNDSLVAYHFHIRVWTTVSQDYRLRRVLLALVAF</sequence>
<keyword evidence="5" id="KW-0611">Plant defense</keyword>
<dbReference type="InterPro" id="IPR027417">
    <property type="entry name" value="P-loop_NTPase"/>
</dbReference>
<dbReference type="GO" id="GO:0006952">
    <property type="term" value="P:defense response"/>
    <property type="evidence" value="ECO:0007669"/>
    <property type="project" value="UniProtKB-KW"/>
</dbReference>
<protein>
    <submittedName>
        <fullName evidence="8">Disease resistance protein RGA2</fullName>
    </submittedName>
</protein>
<dbReference type="PANTHER" id="PTHR19338">
    <property type="entry name" value="TRANSLOCASE OF INNER MITOCHONDRIAL MEMBRANE 13 HOMOLOG"/>
    <property type="match status" value="1"/>
</dbReference>
<gene>
    <name evidence="8" type="ORF">Slati_0299200</name>
</gene>